<evidence type="ECO:0000313" key="8">
    <source>
        <dbReference type="Proteomes" id="UP000662931"/>
    </source>
</evidence>
<reference evidence="7" key="1">
    <citation type="submission" date="2020-10" db="EMBL/GenBank/DDBJ databases">
        <authorList>
            <person name="Roach M.J.R."/>
        </authorList>
    </citation>
    <scope>NUCLEOTIDE SEQUENCE</scope>
    <source>
        <strain evidence="7">CBS 1945</strain>
    </source>
</reference>
<accession>A0A875S5M4</accession>
<organism evidence="7 8">
    <name type="scientific">Eeniella nana</name>
    <name type="common">Yeast</name>
    <name type="synonym">Brettanomyces nanus</name>
    <dbReference type="NCBI Taxonomy" id="13502"/>
    <lineage>
        <taxon>Eukaryota</taxon>
        <taxon>Fungi</taxon>
        <taxon>Dikarya</taxon>
        <taxon>Ascomycota</taxon>
        <taxon>Saccharomycotina</taxon>
        <taxon>Pichiomycetes</taxon>
        <taxon>Pichiales</taxon>
        <taxon>Pichiaceae</taxon>
        <taxon>Brettanomyces</taxon>
    </lineage>
</organism>
<feature type="transmembrane region" description="Helical" evidence="5">
    <location>
        <begin position="209"/>
        <end position="229"/>
    </location>
</feature>
<feature type="transmembrane region" description="Helical" evidence="5">
    <location>
        <begin position="341"/>
        <end position="364"/>
    </location>
</feature>
<feature type="transmembrane region" description="Helical" evidence="5">
    <location>
        <begin position="82"/>
        <end position="101"/>
    </location>
</feature>
<comment type="subcellular location">
    <subcellularLocation>
        <location evidence="1">Membrane</location>
        <topology evidence="1">Multi-pass membrane protein</topology>
    </subcellularLocation>
</comment>
<dbReference type="Pfam" id="PF00892">
    <property type="entry name" value="EamA"/>
    <property type="match status" value="1"/>
</dbReference>
<dbReference type="PANTHER" id="PTHR23051:SF0">
    <property type="entry name" value="SOLUTE CARRIER FAMILY 35 MEMBER F5"/>
    <property type="match status" value="1"/>
</dbReference>
<evidence type="ECO:0000259" key="6">
    <source>
        <dbReference type="Pfam" id="PF00892"/>
    </source>
</evidence>
<dbReference type="InterPro" id="IPR037185">
    <property type="entry name" value="EmrE-like"/>
</dbReference>
<evidence type="ECO:0000256" key="3">
    <source>
        <dbReference type="ARBA" id="ARBA00022989"/>
    </source>
</evidence>
<keyword evidence="4 5" id="KW-0472">Membrane</keyword>
<proteinExistence type="predicted"/>
<feature type="transmembrane region" description="Helical" evidence="5">
    <location>
        <begin position="181"/>
        <end position="203"/>
    </location>
</feature>
<dbReference type="SUPFAM" id="SSF103481">
    <property type="entry name" value="Multidrug resistance efflux transporter EmrE"/>
    <property type="match status" value="1"/>
</dbReference>
<dbReference type="PANTHER" id="PTHR23051">
    <property type="entry name" value="SOLUTE CARRIER FAMILY 35, MEMBER F5"/>
    <property type="match status" value="1"/>
</dbReference>
<evidence type="ECO:0000256" key="5">
    <source>
        <dbReference type="SAM" id="Phobius"/>
    </source>
</evidence>
<gene>
    <name evidence="7" type="ORF">FOA43_002685</name>
</gene>
<evidence type="ECO:0000256" key="4">
    <source>
        <dbReference type="ARBA" id="ARBA00023136"/>
    </source>
</evidence>
<keyword evidence="3 5" id="KW-1133">Transmembrane helix</keyword>
<feature type="transmembrane region" description="Helical" evidence="5">
    <location>
        <begin position="396"/>
        <end position="414"/>
    </location>
</feature>
<name>A0A875S5M4_EENNA</name>
<dbReference type="AlphaFoldDB" id="A0A875S5M4"/>
<evidence type="ECO:0000256" key="1">
    <source>
        <dbReference type="ARBA" id="ARBA00004141"/>
    </source>
</evidence>
<dbReference type="GeneID" id="62196086"/>
<feature type="transmembrane region" description="Helical" evidence="5">
    <location>
        <begin position="303"/>
        <end position="329"/>
    </location>
</feature>
<dbReference type="Proteomes" id="UP000662931">
    <property type="component" value="Chromosome 3"/>
</dbReference>
<dbReference type="InterPro" id="IPR000620">
    <property type="entry name" value="EamA_dom"/>
</dbReference>
<sequence>MNSPPRSPISISSAETYIPEALRLRSPVVRLRTSLIHDPVINQSYVKSPIIRERTASLQEHQVLDQVLDIIKTDEHTRWIKGLFYLAVLIITWVIAVQLANNLMKNTDYDHPLFIAAVDGVFFLLFGIRSLLRHIYSALTRTFGYRSPLIRQPVINYQAAQSEPDSILLEALSYQLSYYEILSVGAQVAIVYFISGACATTALKYTSASNQTILSTTSSLFTLMLGVLTHVERFSVAKLVAIVVSIIGICLITMEDSIKLKYSTSNLEILGDLIALAGALAYSAFLIILRLKLGGQTDSQRDILVYVCLGICTILFVTPLLGIADLIGLEKFSFPPDRTTLLIILLCGFLNAVSDYCASVASLLTSPLITSLSLSMAIPVSMLCDSFFFHTIHTSATYYLGIILIFSSFIFTSLSDQEDVINTAVKEAVSEAVNYNDALSPILTPHLSITSPFSSPALLTYDEIPGFNIDNSSNIAVSQQQLVVAGGHNRKYFIREVKT</sequence>
<evidence type="ECO:0000313" key="7">
    <source>
        <dbReference type="EMBL" id="QPG75332.1"/>
    </source>
</evidence>
<feature type="transmembrane region" description="Helical" evidence="5">
    <location>
        <begin position="236"/>
        <end position="254"/>
    </location>
</feature>
<feature type="transmembrane region" description="Helical" evidence="5">
    <location>
        <begin position="371"/>
        <end position="390"/>
    </location>
</feature>
<feature type="transmembrane region" description="Helical" evidence="5">
    <location>
        <begin position="274"/>
        <end position="291"/>
    </location>
</feature>
<feature type="domain" description="EamA" evidence="6">
    <location>
        <begin position="189"/>
        <end position="253"/>
    </location>
</feature>
<keyword evidence="2 5" id="KW-0812">Transmembrane</keyword>
<feature type="transmembrane region" description="Helical" evidence="5">
    <location>
        <begin position="113"/>
        <end position="132"/>
    </location>
</feature>
<dbReference type="RefSeq" id="XP_038778897.1">
    <property type="nucleotide sequence ID" value="XM_038922969.1"/>
</dbReference>
<protein>
    <recommendedName>
        <fullName evidence="6">EamA domain-containing protein</fullName>
    </recommendedName>
</protein>
<dbReference type="EMBL" id="CP064814">
    <property type="protein sequence ID" value="QPG75332.1"/>
    <property type="molecule type" value="Genomic_DNA"/>
</dbReference>
<dbReference type="KEGG" id="bnn:FOA43_002685"/>
<keyword evidence="8" id="KW-1185">Reference proteome</keyword>
<evidence type="ECO:0000256" key="2">
    <source>
        <dbReference type="ARBA" id="ARBA00022692"/>
    </source>
</evidence>
<dbReference type="OrthoDB" id="1436450at2759"/>
<dbReference type="GO" id="GO:0000329">
    <property type="term" value="C:fungal-type vacuole membrane"/>
    <property type="evidence" value="ECO:0007669"/>
    <property type="project" value="TreeGrafter"/>
</dbReference>